<dbReference type="EMBL" id="LNGC01000001">
    <property type="protein sequence ID" value="KYC53828.1"/>
    <property type="molecule type" value="Genomic_DNA"/>
</dbReference>
<gene>
    <name evidence="1" type="ORF">AMQ22_00027</name>
</gene>
<accession>A0A150J9S2</accession>
<proteinExistence type="predicted"/>
<protein>
    <submittedName>
        <fullName evidence="1">Uncharacterized protein</fullName>
    </submittedName>
</protein>
<organism evidence="1 2">
    <name type="scientific">Candidatus Methanofastidiosum methylothiophilum</name>
    <dbReference type="NCBI Taxonomy" id="1705564"/>
    <lineage>
        <taxon>Archaea</taxon>
        <taxon>Methanobacteriati</taxon>
        <taxon>Methanobacteriota</taxon>
        <taxon>Stenosarchaea group</taxon>
        <taxon>Candidatus Methanofastidiosia</taxon>
        <taxon>Candidatus Methanofastidiosales</taxon>
        <taxon>Candidatus Methanofastidiosaceae</taxon>
        <taxon>Candidatus Methanofastidiosum</taxon>
    </lineage>
</organism>
<dbReference type="AlphaFoldDB" id="A0A150J9S2"/>
<comment type="caution">
    <text evidence="1">The sequence shown here is derived from an EMBL/GenBank/DDBJ whole genome shotgun (WGS) entry which is preliminary data.</text>
</comment>
<evidence type="ECO:0000313" key="2">
    <source>
        <dbReference type="Proteomes" id="UP000075398"/>
    </source>
</evidence>
<dbReference type="Proteomes" id="UP000075398">
    <property type="component" value="Unassembled WGS sequence"/>
</dbReference>
<sequence>MRTEIIDNDEAMIKRVSMQRDKIDVEFLFREGKDLIIFREFGFKVTKILSVNHHIFYENPGWFSNFWRCLTYLPKICMEA</sequence>
<evidence type="ECO:0000313" key="1">
    <source>
        <dbReference type="EMBL" id="KYC53828.1"/>
    </source>
</evidence>
<name>A0A150J9S2_9EURY</name>
<reference evidence="1 2" key="1">
    <citation type="journal article" date="2016" name="ISME J.">
        <title>Chasing the elusive Euryarchaeota class WSA2: genomes reveal a uniquely fastidious methyl-reducing methanogen.</title>
        <authorList>
            <person name="Nobu M.K."/>
            <person name="Narihiro T."/>
            <person name="Kuroda K."/>
            <person name="Mei R."/>
            <person name="Liu W.T."/>
        </authorList>
    </citation>
    <scope>NUCLEOTIDE SEQUENCE [LARGE SCALE GENOMIC DNA]</scope>
    <source>
        <strain evidence="1">U1lsi0528_Bin055</strain>
    </source>
</reference>